<comment type="caution">
    <text evidence="3">The sequence shown here is derived from an EMBL/GenBank/DDBJ whole genome shotgun (WGS) entry which is preliminary data.</text>
</comment>
<sequence length="1206" mass="136321">MSQDDSHLDPAEDSEHEDVLDGLPAARGPRGQLGSVPITGRPRGRLTSVPMAGRLRGPLNSHPAASRPASTEEGSGREDATEGFDKQPPTNRPVSPAAGLPRREDVIREVFGSQPPAGRLASPAEGFGRGDTRVRSGSQPPANGSSAAAPGLGRENIIREIFGSRPPSDRPPRASPAEGSEGEDSRDRGERLSSKPVTDRFVSPDEGSVPESEDIRGFFSNPSSTGGAVSVYSDSTGQGPRSPEGGTAFGGSIIAPRPRRPALPASIMARMNSAKDYHVTQPPSVASDNDVARHGIRKRGHSIFKPEGLAVQGGSQTFRAYKLAPPRVGPGFDNRPAPQPPTGSHARSWLFAPPRRIADEEAQAIVKLYEDMYEYSESTRASTLPTEYRYPPPRDEAARQRKEAFEARTGETMSDADFYALFDLETSTDGMISGLLEWMQGRVWVKVPFVNRIIHQIGRLMYTSAQEETRLRKRWREECERSKQTLEGYEERQAEERRAAGLDVNGERAKKMRRIRELWKRIKELIVSEEEVIRENMGRWLDAHEVNERMMSRITVWEEMYEEFTNLLDERDGLEEVSEAGGQVWTEDLERLSAIDANIERAFLRFVEWEMEWSTSLITWIQGGVEDTNGATLLRYVHKCLTSERRLLKKDLLEMKGIAEMQRTARMYRAKSKNDDQRESTPGDAADPPECRAKCRALEQEVADLKRRLRESERKAKSMTRQRDEARSALDRVTDGDVETALGHIDSYRNLIHTEMYDAMGYLSEMLESVGNRVQEQTSLFQSSLDYLGRGGDPRHIAEDLRSLNQSTQIMSESTLLIQGRLAEYLDGMEKHKKTCYGHIEKEDPYDRERREGLISSMRGHIEELEEQQTRPNLAQSVEQLKAQMKAKNDELRARTKLLKQLEKKRDGEGNFGRKAREKIQELQEEIEQVKIEMLGLQVQLEERNESQAWTLWDGLPTTAAGPDPDGRRAQQVVELRKRLLEAVVRTQMAQVDRNKRKTSLPGVFKSVFKNCILPKNHRGERRRSDQNETTETTMDDLATFWRLASFQRVRGEIVAALRLGDWATAISQLDDAREWQQDDGTWKPEDYGHEISRSINYLRAYAHMMKGEFLRQSGRESESLGMFTHARGCLTNARNVPRTTPSPEPWVALRSYLEKQAEKSAELVKRQGSKPKPKASQERQKDAQVVGTTSLGSQAERERGRRRQR</sequence>
<organism evidence="3 4">
    <name type="scientific">Colletotrichum plurivorum</name>
    <dbReference type="NCBI Taxonomy" id="2175906"/>
    <lineage>
        <taxon>Eukaryota</taxon>
        <taxon>Fungi</taxon>
        <taxon>Dikarya</taxon>
        <taxon>Ascomycota</taxon>
        <taxon>Pezizomycotina</taxon>
        <taxon>Sordariomycetes</taxon>
        <taxon>Hypocreomycetidae</taxon>
        <taxon>Glomerellales</taxon>
        <taxon>Glomerellaceae</taxon>
        <taxon>Colletotrichum</taxon>
        <taxon>Colletotrichum orchidearum species complex</taxon>
    </lineage>
</organism>
<gene>
    <name evidence="3" type="ORF">CPLU01_02088</name>
</gene>
<feature type="compositionally biased region" description="Basic and acidic residues" evidence="2">
    <location>
        <begin position="1"/>
        <end position="10"/>
    </location>
</feature>
<feature type="region of interest" description="Disordered" evidence="2">
    <location>
        <begin position="1"/>
        <end position="259"/>
    </location>
</feature>
<feature type="compositionally biased region" description="Polar residues" evidence="2">
    <location>
        <begin position="220"/>
        <end position="239"/>
    </location>
</feature>
<proteinExistence type="predicted"/>
<evidence type="ECO:0000313" key="3">
    <source>
        <dbReference type="EMBL" id="KAF6839074.1"/>
    </source>
</evidence>
<evidence type="ECO:0000256" key="1">
    <source>
        <dbReference type="SAM" id="Coils"/>
    </source>
</evidence>
<dbReference type="Proteomes" id="UP000654918">
    <property type="component" value="Unassembled WGS sequence"/>
</dbReference>
<dbReference type="AlphaFoldDB" id="A0A8H6NMN8"/>
<evidence type="ECO:0000313" key="4">
    <source>
        <dbReference type="Proteomes" id="UP000654918"/>
    </source>
</evidence>
<evidence type="ECO:0000256" key="2">
    <source>
        <dbReference type="SAM" id="MobiDB-lite"/>
    </source>
</evidence>
<keyword evidence="1" id="KW-0175">Coiled coil</keyword>
<feature type="compositionally biased region" description="Low complexity" evidence="2">
    <location>
        <begin position="136"/>
        <end position="153"/>
    </location>
</feature>
<dbReference type="EMBL" id="WIGO01000015">
    <property type="protein sequence ID" value="KAF6839074.1"/>
    <property type="molecule type" value="Genomic_DNA"/>
</dbReference>
<keyword evidence="4" id="KW-1185">Reference proteome</keyword>
<feature type="compositionally biased region" description="Acidic residues" evidence="2">
    <location>
        <begin position="11"/>
        <end position="20"/>
    </location>
</feature>
<reference evidence="3" key="1">
    <citation type="journal article" date="2020" name="Phytopathology">
        <title>Genome Sequence Resources of Colletotrichum truncatum, C. plurivorum, C. musicola, and C. sojae: Four Species Pathogenic to Soybean (Glycine max).</title>
        <authorList>
            <person name="Rogerio F."/>
            <person name="Boufleur T.R."/>
            <person name="Ciampi-Guillardi M."/>
            <person name="Sukno S.A."/>
            <person name="Thon M.R."/>
            <person name="Massola Junior N.S."/>
            <person name="Baroncelli R."/>
        </authorList>
    </citation>
    <scope>NUCLEOTIDE SEQUENCE</scope>
    <source>
        <strain evidence="3">LFN00145</strain>
    </source>
</reference>
<feature type="region of interest" description="Disordered" evidence="2">
    <location>
        <begin position="1159"/>
        <end position="1206"/>
    </location>
</feature>
<feature type="region of interest" description="Disordered" evidence="2">
    <location>
        <begin position="668"/>
        <end position="691"/>
    </location>
</feature>
<feature type="compositionally biased region" description="Basic and acidic residues" evidence="2">
    <location>
        <begin position="74"/>
        <end position="85"/>
    </location>
</feature>
<feature type="region of interest" description="Disordered" evidence="2">
    <location>
        <begin position="707"/>
        <end position="730"/>
    </location>
</feature>
<feature type="coiled-coil region" evidence="1">
    <location>
        <begin position="871"/>
        <end position="940"/>
    </location>
</feature>
<feature type="compositionally biased region" description="Basic and acidic residues" evidence="2">
    <location>
        <begin position="672"/>
        <end position="681"/>
    </location>
</feature>
<protein>
    <submittedName>
        <fullName evidence="3">Uncharacterized protein</fullName>
    </submittedName>
</protein>
<accession>A0A8H6NMN8</accession>
<feature type="compositionally biased region" description="Basic and acidic residues" evidence="2">
    <location>
        <begin position="183"/>
        <end position="193"/>
    </location>
</feature>
<feature type="coiled-coil region" evidence="1">
    <location>
        <begin position="465"/>
        <end position="499"/>
    </location>
</feature>
<name>A0A8H6NMN8_9PEZI</name>